<evidence type="ECO:0000313" key="2">
    <source>
        <dbReference type="EMBL" id="KAF0933824.1"/>
    </source>
</evidence>
<feature type="domain" description="DNA2/NAM7 helicase helicase" evidence="1">
    <location>
        <begin position="232"/>
        <end position="349"/>
    </location>
</feature>
<comment type="caution">
    <text evidence="2">The sequence shown here is derived from an EMBL/GenBank/DDBJ whole genome shotgun (WGS) entry which is preliminary data.</text>
</comment>
<organism evidence="2 3">
    <name type="scientific">Oryza meyeriana var. granulata</name>
    <dbReference type="NCBI Taxonomy" id="110450"/>
    <lineage>
        <taxon>Eukaryota</taxon>
        <taxon>Viridiplantae</taxon>
        <taxon>Streptophyta</taxon>
        <taxon>Embryophyta</taxon>
        <taxon>Tracheophyta</taxon>
        <taxon>Spermatophyta</taxon>
        <taxon>Magnoliopsida</taxon>
        <taxon>Liliopsida</taxon>
        <taxon>Poales</taxon>
        <taxon>Poaceae</taxon>
        <taxon>BOP clade</taxon>
        <taxon>Oryzoideae</taxon>
        <taxon>Oryzeae</taxon>
        <taxon>Oryzinae</taxon>
        <taxon>Oryza</taxon>
        <taxon>Oryza meyeriana</taxon>
    </lineage>
</organism>
<gene>
    <name evidence="2" type="ORF">E2562_019281</name>
</gene>
<proteinExistence type="predicted"/>
<accession>A0A6G1FAD2</accession>
<keyword evidence="3" id="KW-1185">Reference proteome</keyword>
<dbReference type="OrthoDB" id="683330at2759"/>
<evidence type="ECO:0000259" key="1">
    <source>
        <dbReference type="Pfam" id="PF13086"/>
    </source>
</evidence>
<dbReference type="InterPro" id="IPR045055">
    <property type="entry name" value="DNA2/NAM7-like"/>
</dbReference>
<name>A0A6G1FAD2_9ORYZ</name>
<dbReference type="PANTHER" id="PTHR10887">
    <property type="entry name" value="DNA2/NAM7 HELICASE FAMILY"/>
    <property type="match status" value="1"/>
</dbReference>
<dbReference type="PANTHER" id="PTHR10887:SF435">
    <property type="entry name" value="OS02G0684150 PROTEIN"/>
    <property type="match status" value="1"/>
</dbReference>
<dbReference type="InterPro" id="IPR027417">
    <property type="entry name" value="P-loop_NTPase"/>
</dbReference>
<dbReference type="AlphaFoldDB" id="A0A6G1FAD2"/>
<reference evidence="2 3" key="1">
    <citation type="submission" date="2019-11" db="EMBL/GenBank/DDBJ databases">
        <title>Whole genome sequence of Oryza granulata.</title>
        <authorList>
            <person name="Li W."/>
        </authorList>
    </citation>
    <scope>NUCLEOTIDE SEQUENCE [LARGE SCALE GENOMIC DNA]</scope>
    <source>
        <strain evidence="3">cv. Menghai</strain>
        <tissue evidence="2">Leaf</tissue>
    </source>
</reference>
<dbReference type="EMBL" id="SPHZ02000001">
    <property type="protein sequence ID" value="KAF0933824.1"/>
    <property type="molecule type" value="Genomic_DNA"/>
</dbReference>
<dbReference type="Proteomes" id="UP000479710">
    <property type="component" value="Unassembled WGS sequence"/>
</dbReference>
<dbReference type="GO" id="GO:0004386">
    <property type="term" value="F:helicase activity"/>
    <property type="evidence" value="ECO:0007669"/>
    <property type="project" value="InterPro"/>
</dbReference>
<evidence type="ECO:0000313" key="3">
    <source>
        <dbReference type="Proteomes" id="UP000479710"/>
    </source>
</evidence>
<dbReference type="Pfam" id="PF13086">
    <property type="entry name" value="AAA_11"/>
    <property type="match status" value="1"/>
</dbReference>
<protein>
    <recommendedName>
        <fullName evidence="1">DNA2/NAM7 helicase helicase domain-containing protein</fullName>
    </recommendedName>
</protein>
<dbReference type="InterPro" id="IPR041677">
    <property type="entry name" value="DNA2/NAM7_AAA_11"/>
</dbReference>
<dbReference type="SUPFAM" id="SSF52540">
    <property type="entry name" value="P-loop containing nucleoside triphosphate hydrolases"/>
    <property type="match status" value="1"/>
</dbReference>
<sequence>MSNYYDSDDDVVLVQQGAEKSARAKDVRYSTWSQSELEKQMFSWSLHDVLNKNLLKKRVKKIPRTFTSLKEYMGSFTVPLIEETRADLFSAMESIKHAPAAEVIRIEERCSNEQIIYSLLTRKADPVNNLQEVYAPKDADILLLTDRKPRHISDLDAAHFGLESSLFAVFLINMTTYNRIWSALDAVVASVRNTDIIPMIVNYNPKIGQECSSELPLHLPDTVLGGLQDFRLNKSQKVAVLDCVSVMQQGGPSVRLIWGPPGAGKTKTISTLLWAMLIKNHRTLTCAPTNIAVVEVASLVVTLLEDPSAGSGKTCFLSDVVLFGNEDRMNVYGNLARIFLEKRTRRLQKCLMQVQDGCIV</sequence>
<dbReference type="Gene3D" id="3.40.50.300">
    <property type="entry name" value="P-loop containing nucleotide triphosphate hydrolases"/>
    <property type="match status" value="1"/>
</dbReference>